<dbReference type="GO" id="GO:0004559">
    <property type="term" value="F:alpha-mannosidase activity"/>
    <property type="evidence" value="ECO:0007669"/>
    <property type="project" value="InterPro"/>
</dbReference>
<evidence type="ECO:0000259" key="1">
    <source>
        <dbReference type="Pfam" id="PF01074"/>
    </source>
</evidence>
<dbReference type="InterPro" id="IPR011330">
    <property type="entry name" value="Glyco_hydro/deAcase_b/a-brl"/>
</dbReference>
<dbReference type="AlphaFoldDB" id="A0A914S2F3"/>
<organism evidence="2 3">
    <name type="scientific">Parascaris equorum</name>
    <name type="common">Equine roundworm</name>
    <dbReference type="NCBI Taxonomy" id="6256"/>
    <lineage>
        <taxon>Eukaryota</taxon>
        <taxon>Metazoa</taxon>
        <taxon>Ecdysozoa</taxon>
        <taxon>Nematoda</taxon>
        <taxon>Chromadorea</taxon>
        <taxon>Rhabditida</taxon>
        <taxon>Spirurina</taxon>
        <taxon>Ascaridomorpha</taxon>
        <taxon>Ascaridoidea</taxon>
        <taxon>Ascarididae</taxon>
        <taxon>Parascaris</taxon>
    </lineage>
</organism>
<evidence type="ECO:0000313" key="2">
    <source>
        <dbReference type="Proteomes" id="UP000887564"/>
    </source>
</evidence>
<dbReference type="InterPro" id="IPR013780">
    <property type="entry name" value="Glyco_hydro_b"/>
</dbReference>
<dbReference type="WBParaSite" id="PEQ_0001133401-mRNA-1">
    <property type="protein sequence ID" value="PEQ_0001133401-mRNA-1"/>
    <property type="gene ID" value="PEQ_0001133401"/>
</dbReference>
<dbReference type="InterPro" id="IPR027291">
    <property type="entry name" value="Glyco_hydro_38_N_sf"/>
</dbReference>
<proteinExistence type="predicted"/>
<protein>
    <submittedName>
        <fullName evidence="3">Glycoside hydrolase family 38 N-terminal domain-containing protein</fullName>
    </submittedName>
</protein>
<feature type="domain" description="Glycoside hydrolase family 38 N-terminal" evidence="1">
    <location>
        <begin position="18"/>
        <end position="61"/>
    </location>
</feature>
<keyword evidence="2" id="KW-1185">Reference proteome</keyword>
<feature type="domain" description="Glycoside hydrolase family 38 N-terminal" evidence="1">
    <location>
        <begin position="66"/>
        <end position="252"/>
    </location>
</feature>
<dbReference type="Proteomes" id="UP000887564">
    <property type="component" value="Unplaced"/>
</dbReference>
<evidence type="ECO:0000313" key="3">
    <source>
        <dbReference type="WBParaSite" id="PEQ_0001133401-mRNA-1"/>
    </source>
</evidence>
<accession>A0A914S2F3</accession>
<dbReference type="GO" id="GO:0005764">
    <property type="term" value="C:lysosome"/>
    <property type="evidence" value="ECO:0007669"/>
    <property type="project" value="TreeGrafter"/>
</dbReference>
<dbReference type="GO" id="GO:0006013">
    <property type="term" value="P:mannose metabolic process"/>
    <property type="evidence" value="ECO:0007669"/>
    <property type="project" value="InterPro"/>
</dbReference>
<sequence>MLTTNNCNQWSKEKDILNVHLICHTHDDLGWIKTVDEYYYGARKNLVPVGVQYILNTRHNLAKLVQKGGWVQNDEATTHYVDIIDQMAFGLRKLNETFGKCGAPRVAWQIDPFGHSKEMANLFAMMDFEGLFFARLHYLEKAIRLQNNSLEFIWNASDDLKTNILTGAFYQDNYGPPEGKMHFCLKFKASHLRTNHIMLLMGSDFQYTNANEWFTNLDKLIKYVNAKVSETKVMVFYSTPACYVDALNEQHRAQQWIATMHILLSKQLDAFACLGSMDESNLDILRKANALVQHHDAITYVFSKRSSEQLTITVFNSNSHSLSTVVRIPYYSNDAVVSGPRGDHIEPQLIRTFFGTSQLESTKQAPYELLIPYLLLDSPPIFSEQSKEVTSSKYAKHKDGAGGIIQQSSAISAVNLSNGVCYVFRRIV</sequence>
<dbReference type="Pfam" id="PF01074">
    <property type="entry name" value="Glyco_hydro_38N"/>
    <property type="match status" value="2"/>
</dbReference>
<dbReference type="Gene3D" id="3.20.110.10">
    <property type="entry name" value="Glycoside hydrolase 38, N terminal domain"/>
    <property type="match status" value="2"/>
</dbReference>
<name>A0A914S2F3_PAREQ</name>
<dbReference type="SUPFAM" id="SSF88713">
    <property type="entry name" value="Glycoside hydrolase/deacetylase"/>
    <property type="match status" value="1"/>
</dbReference>
<reference evidence="3" key="1">
    <citation type="submission" date="2022-11" db="UniProtKB">
        <authorList>
            <consortium name="WormBaseParasite"/>
        </authorList>
    </citation>
    <scope>IDENTIFICATION</scope>
</reference>
<dbReference type="Gene3D" id="2.60.40.1180">
    <property type="entry name" value="Golgi alpha-mannosidase II"/>
    <property type="match status" value="1"/>
</dbReference>
<dbReference type="InterPro" id="IPR050843">
    <property type="entry name" value="Glycosyl_Hydrlase_38"/>
</dbReference>
<dbReference type="PANTHER" id="PTHR11607:SF3">
    <property type="entry name" value="LYSOSOMAL ALPHA-MANNOSIDASE"/>
    <property type="match status" value="1"/>
</dbReference>
<dbReference type="PANTHER" id="PTHR11607">
    <property type="entry name" value="ALPHA-MANNOSIDASE"/>
    <property type="match status" value="1"/>
</dbReference>
<dbReference type="InterPro" id="IPR000602">
    <property type="entry name" value="Glyco_hydro_38_N"/>
</dbReference>